<feature type="signal peptide" evidence="12">
    <location>
        <begin position="1"/>
        <end position="15"/>
    </location>
</feature>
<protein>
    <recommendedName>
        <fullName evidence="5">Hydroxyacid-oxoacid transhydrogenase, mitochondrial</fullName>
        <ecNumber evidence="4">1.1.99.24</ecNumber>
    </recommendedName>
    <alternativeName>
        <fullName evidence="9">Alcohol dehydrogenase iron-containing protein 1</fullName>
    </alternativeName>
</protein>
<dbReference type="PANTHER" id="PTHR11496">
    <property type="entry name" value="ALCOHOL DEHYDROGENASE"/>
    <property type="match status" value="1"/>
</dbReference>
<dbReference type="EMBL" id="OU015568">
    <property type="protein sequence ID" value="CAG5082404.1"/>
    <property type="molecule type" value="Genomic_DNA"/>
</dbReference>
<organism evidence="15 16">
    <name type="scientific">Oikopleura dioica</name>
    <name type="common">Tunicate</name>
    <dbReference type="NCBI Taxonomy" id="34765"/>
    <lineage>
        <taxon>Eukaryota</taxon>
        <taxon>Metazoa</taxon>
        <taxon>Chordata</taxon>
        <taxon>Tunicata</taxon>
        <taxon>Appendicularia</taxon>
        <taxon>Copelata</taxon>
        <taxon>Oikopleuridae</taxon>
        <taxon>Oikopleura</taxon>
    </lineage>
</organism>
<evidence type="ECO:0000256" key="5">
    <source>
        <dbReference type="ARBA" id="ARBA00021046"/>
    </source>
</evidence>
<dbReference type="Gene3D" id="1.20.1090.10">
    <property type="entry name" value="Dehydroquinate synthase-like - alpha domain"/>
    <property type="match status" value="1"/>
</dbReference>
<evidence type="ECO:0000256" key="12">
    <source>
        <dbReference type="SAM" id="SignalP"/>
    </source>
</evidence>
<keyword evidence="6" id="KW-0809">Transit peptide</keyword>
<evidence type="ECO:0000313" key="15">
    <source>
        <dbReference type="EMBL" id="CAG5082404.1"/>
    </source>
</evidence>
<evidence type="ECO:0000259" key="13">
    <source>
        <dbReference type="Pfam" id="PF00465"/>
    </source>
</evidence>
<evidence type="ECO:0000259" key="14">
    <source>
        <dbReference type="Pfam" id="PF25137"/>
    </source>
</evidence>
<evidence type="ECO:0000256" key="1">
    <source>
        <dbReference type="ARBA" id="ARBA00000813"/>
    </source>
</evidence>
<keyword evidence="16" id="KW-1185">Reference proteome</keyword>
<dbReference type="Pfam" id="PF25137">
    <property type="entry name" value="ADH_Fe_C"/>
    <property type="match status" value="2"/>
</dbReference>
<reference evidence="15 16" key="1">
    <citation type="submission" date="2021-04" db="EMBL/GenBank/DDBJ databases">
        <authorList>
            <person name="Bliznina A."/>
        </authorList>
    </citation>
    <scope>NUCLEOTIDE SEQUENCE [LARGE SCALE GENOMIC DNA]</scope>
</reference>
<dbReference type="InterPro" id="IPR042157">
    <property type="entry name" value="HOT"/>
</dbReference>
<dbReference type="CDD" id="cd08190">
    <property type="entry name" value="HOT"/>
    <property type="match status" value="1"/>
</dbReference>
<evidence type="ECO:0000256" key="7">
    <source>
        <dbReference type="ARBA" id="ARBA00023002"/>
    </source>
</evidence>
<dbReference type="InterPro" id="IPR001670">
    <property type="entry name" value="ADH_Fe/GldA"/>
</dbReference>
<name>A0ABN7RNY8_OIKDI</name>
<proteinExistence type="inferred from homology"/>
<accession>A0ABN7RNY8</accession>
<dbReference type="InterPro" id="IPR056798">
    <property type="entry name" value="ADH_Fe_C"/>
</dbReference>
<keyword evidence="11" id="KW-1133">Transmembrane helix</keyword>
<keyword evidence="11" id="KW-0812">Transmembrane</keyword>
<evidence type="ECO:0000256" key="9">
    <source>
        <dbReference type="ARBA" id="ARBA00032098"/>
    </source>
</evidence>
<feature type="domain" description="Fe-containing alcohol dehydrogenase-like C-terminal" evidence="14">
    <location>
        <begin position="356"/>
        <end position="421"/>
    </location>
</feature>
<keyword evidence="12" id="KW-0732">Signal</keyword>
<dbReference type="Pfam" id="PF00465">
    <property type="entry name" value="Fe-ADH"/>
    <property type="match status" value="1"/>
</dbReference>
<dbReference type="InterPro" id="IPR039697">
    <property type="entry name" value="Alcohol_dehydrogenase_Fe"/>
</dbReference>
<evidence type="ECO:0000313" key="16">
    <source>
        <dbReference type="Proteomes" id="UP001158576"/>
    </source>
</evidence>
<evidence type="ECO:0000256" key="4">
    <source>
        <dbReference type="ARBA" id="ARBA00013182"/>
    </source>
</evidence>
<keyword evidence="11" id="KW-0472">Membrane</keyword>
<evidence type="ECO:0000256" key="10">
    <source>
        <dbReference type="ARBA" id="ARBA00049496"/>
    </source>
</evidence>
<feature type="chain" id="PRO_5046374148" description="Hydroxyacid-oxoacid transhydrogenase, mitochondrial" evidence="12">
    <location>
        <begin position="16"/>
        <end position="552"/>
    </location>
</feature>
<gene>
    <name evidence="15" type="ORF">OKIOD_LOCUS1676</name>
</gene>
<keyword evidence="8" id="KW-0496">Mitochondrion</keyword>
<comment type="catalytic activity">
    <reaction evidence="1">
        <text>(S)-3-hydroxybutanoate + 2-oxoglutarate = (R)-2-hydroxyglutarate + acetoacetate</text>
        <dbReference type="Rhea" id="RHEA:23048"/>
        <dbReference type="ChEBI" id="CHEBI:11047"/>
        <dbReference type="ChEBI" id="CHEBI:13705"/>
        <dbReference type="ChEBI" id="CHEBI:15801"/>
        <dbReference type="ChEBI" id="CHEBI:16810"/>
        <dbReference type="EC" id="1.1.99.24"/>
    </reaction>
</comment>
<dbReference type="Gene3D" id="3.40.50.1970">
    <property type="match status" value="1"/>
</dbReference>
<evidence type="ECO:0000256" key="8">
    <source>
        <dbReference type="ARBA" id="ARBA00023128"/>
    </source>
</evidence>
<evidence type="ECO:0000256" key="2">
    <source>
        <dbReference type="ARBA" id="ARBA00004173"/>
    </source>
</evidence>
<dbReference type="Proteomes" id="UP001158576">
    <property type="component" value="Chromosome PAR"/>
</dbReference>
<comment type="similarity">
    <text evidence="3">Belongs to the iron-containing alcohol dehydrogenase family. Hydroxyacid-oxoacid transhydrogenase subfamily.</text>
</comment>
<evidence type="ECO:0000256" key="6">
    <source>
        <dbReference type="ARBA" id="ARBA00022946"/>
    </source>
</evidence>
<feature type="domain" description="Alcohol dehydrogenase iron-type/glycerol dehydrogenase GldA" evidence="13">
    <location>
        <begin position="135"/>
        <end position="308"/>
    </location>
</feature>
<keyword evidence="7" id="KW-0560">Oxidoreductase</keyword>
<comment type="catalytic activity">
    <reaction evidence="10">
        <text>4-hydroxybutanoate + 2-oxoglutarate = (R)-2-hydroxyglutarate + succinate semialdehyde</text>
        <dbReference type="Rhea" id="RHEA:24734"/>
        <dbReference type="ChEBI" id="CHEBI:15801"/>
        <dbReference type="ChEBI" id="CHEBI:16724"/>
        <dbReference type="ChEBI" id="CHEBI:16810"/>
        <dbReference type="ChEBI" id="CHEBI:57706"/>
        <dbReference type="EC" id="1.1.99.24"/>
    </reaction>
</comment>
<sequence length="552" mass="59589">MVLARAILGVSLAYATNQLTDDEDFGNRGEASGDYDLDREYDEIPEASGDFQPITNQVLNNPNAKSAEMDEPKNILNALEDDLAAAEQEPKLFLALTLGVACLCCLTLLILLGCHRKHGISADQQHEVAFEMAASNIRFGEGVTKEVGFDLKNMGANKVLVFTDANLAKLEPMRVALDSLTKAQVPFEVYDRVLIEPTNESMEDAIAFTRNNNFDAFLAVGGGSVMDTAKVANLYKVYPEADLLDFVNAPIGKALPVLRALHPLICVTTTAGTGSETTGVAIFDHVPLQAKTGIGNRAIKPTLGLIDPLHLKHTPKMVTSFTGFDVLCHALESYTAIPFKSRPAPSDPKFRPAYQGSNPVSDIWSLHALRMCEKYFYRAVADPEDIEARGAMHLASGIAGIGFGNAGVHLCHGCSYPISGMIKGRGYTPEGYESCGKDLVPHGLSVTITAPEVFKFTAPGCPDRHLEGARALGADTRGIKQADAGFFLADTVKKYMYDLGCPDGLGAMGFDSSDVDQLVTGTRPQERVTKLAPRQFTPEDLGNIFSNSMKNY</sequence>
<feature type="transmembrane region" description="Helical" evidence="11">
    <location>
        <begin position="92"/>
        <end position="112"/>
    </location>
</feature>
<evidence type="ECO:0000256" key="3">
    <source>
        <dbReference type="ARBA" id="ARBA00010005"/>
    </source>
</evidence>
<dbReference type="PANTHER" id="PTHR11496:SF83">
    <property type="entry name" value="HYDROXYACID-OXOACID TRANSHYDROGENASE, MITOCHONDRIAL"/>
    <property type="match status" value="1"/>
</dbReference>
<evidence type="ECO:0000256" key="11">
    <source>
        <dbReference type="SAM" id="Phobius"/>
    </source>
</evidence>
<feature type="domain" description="Fe-containing alcohol dehydrogenase-like C-terminal" evidence="14">
    <location>
        <begin position="440"/>
        <end position="548"/>
    </location>
</feature>
<comment type="subcellular location">
    <subcellularLocation>
        <location evidence="2">Mitochondrion</location>
    </subcellularLocation>
</comment>
<dbReference type="SUPFAM" id="SSF56796">
    <property type="entry name" value="Dehydroquinate synthase-like"/>
    <property type="match status" value="1"/>
</dbReference>
<dbReference type="EC" id="1.1.99.24" evidence="4"/>